<organism evidence="1 2">
    <name type="scientific">Bathymodiolus azoricus thioautotrophic gill symbiont</name>
    <dbReference type="NCBI Taxonomy" id="235205"/>
    <lineage>
        <taxon>Bacteria</taxon>
        <taxon>Pseudomonadati</taxon>
        <taxon>Pseudomonadota</taxon>
        <taxon>Gammaproteobacteria</taxon>
        <taxon>sulfur-oxidizing symbionts</taxon>
    </lineage>
</organism>
<evidence type="ECO:0000313" key="2">
    <source>
        <dbReference type="Proteomes" id="UP000198559"/>
    </source>
</evidence>
<sequence>MTGKLVAGLSKILSRVLRFVFASFTEDMGADVQGIALLFCLVS</sequence>
<proteinExistence type="predicted"/>
<name>A0A1H6M184_9GAMM</name>
<dbReference type="EMBL" id="CVUD02000245">
    <property type="protein sequence ID" value="SEH92561.1"/>
    <property type="molecule type" value="Genomic_DNA"/>
</dbReference>
<gene>
    <name evidence="1" type="ORF">BAZSYMB_SCAFFOLD00008_0</name>
</gene>
<accession>A0A1H6M184</accession>
<protein>
    <submittedName>
        <fullName evidence="1">Uncharacterized protein</fullName>
    </submittedName>
</protein>
<dbReference type="AlphaFoldDB" id="A0A1H6M184"/>
<dbReference type="Proteomes" id="UP000198559">
    <property type="component" value="Unassembled WGS sequence"/>
</dbReference>
<evidence type="ECO:0000313" key="1">
    <source>
        <dbReference type="EMBL" id="SEH92561.1"/>
    </source>
</evidence>
<reference evidence="2" key="1">
    <citation type="submission" date="2016-06" db="EMBL/GenBank/DDBJ databases">
        <authorList>
            <person name="Petersen J."/>
            <person name="Sayavedra L."/>
        </authorList>
    </citation>
    <scope>NUCLEOTIDE SEQUENCE [LARGE SCALE GENOMIC DNA]</scope>
    <source>
        <strain evidence="2">BazSymB</strain>
    </source>
</reference>